<protein>
    <submittedName>
        <fullName evidence="2">DUF4263 domain-containing protein</fullName>
    </submittedName>
</protein>
<evidence type="ECO:0000313" key="2">
    <source>
        <dbReference type="EMBL" id="WHO08416.1"/>
    </source>
</evidence>
<proteinExistence type="predicted"/>
<evidence type="ECO:0000259" key="1">
    <source>
        <dbReference type="Pfam" id="PF14082"/>
    </source>
</evidence>
<sequence>MIEQLVQSEELTRDIVALGYRRKQLDVFERLLIDAEYFAKQQSRLCTTAEGLWQKFFEKNNWIFGYGLSFSFFSNLDGRGLEQPVVGHSIATVGKRADALLKTQAYVSALCYVEIKRHDTALLDSKAYRSGAWKPSEELSGGVAQSQATVQEAMELYSRKVQPTNSGGDPTGEVVFNFEPKSVLVIGSLNEFQTDNGLNENKYRSFELFRKNLHRPEIVTFDELFHRAKYIVEHSGNQTID</sequence>
<reference evidence="2 3" key="1">
    <citation type="journal article" date="2023" name="Syst. Appl. Microbiol.">
        <title>Agrobacterium cucumeris sp. nov. isolated from crazy roots on cucumber (Cucumis sativus).</title>
        <authorList>
            <person name="Warabieda M."/>
            <person name="Kuzmanovic N."/>
            <person name="Trzcinski P."/>
            <person name="Pulawska J."/>
        </authorList>
    </citation>
    <scope>NUCLEOTIDE SEQUENCE [LARGE SCALE GENOMIC DNA]</scope>
    <source>
        <strain evidence="2 3">O132</strain>
    </source>
</reference>
<evidence type="ECO:0000313" key="3">
    <source>
        <dbReference type="Proteomes" id="UP001225611"/>
    </source>
</evidence>
<organism evidence="2 3">
    <name type="scientific">Agrobacterium cucumeris</name>
    <dbReference type="NCBI Taxonomy" id="2862866"/>
    <lineage>
        <taxon>Bacteria</taxon>
        <taxon>Pseudomonadati</taxon>
        <taxon>Pseudomonadota</taxon>
        <taxon>Alphaproteobacteria</taxon>
        <taxon>Hyphomicrobiales</taxon>
        <taxon>Rhizobiaceae</taxon>
        <taxon>Rhizobium/Agrobacterium group</taxon>
        <taxon>Agrobacterium</taxon>
    </lineage>
</organism>
<name>A0ABY8RLN8_9HYPH</name>
<keyword evidence="3" id="KW-1185">Reference proteome</keyword>
<accession>A0ABY8RLN8</accession>
<dbReference type="Proteomes" id="UP001225611">
    <property type="component" value="Chromosome 1"/>
</dbReference>
<gene>
    <name evidence="2" type="ORF">KZ699_01045</name>
</gene>
<dbReference type="EMBL" id="CP080387">
    <property type="protein sequence ID" value="WHO08416.1"/>
    <property type="molecule type" value="Genomic_DNA"/>
</dbReference>
<feature type="domain" description="Shedu protein SduA C-terminal" evidence="1">
    <location>
        <begin position="50"/>
        <end position="224"/>
    </location>
</feature>
<dbReference type="Pfam" id="PF14082">
    <property type="entry name" value="SduA_C"/>
    <property type="match status" value="1"/>
</dbReference>
<dbReference type="RefSeq" id="WP_269698732.1">
    <property type="nucleotide sequence ID" value="NZ_CP080387.1"/>
</dbReference>
<dbReference type="InterPro" id="IPR025359">
    <property type="entry name" value="SduA_C"/>
</dbReference>